<dbReference type="GO" id="GO:0005525">
    <property type="term" value="F:GTP binding"/>
    <property type="evidence" value="ECO:0007669"/>
    <property type="project" value="UniProtKB-KW"/>
</dbReference>
<dbReference type="Proteomes" id="UP001286456">
    <property type="component" value="Unassembled WGS sequence"/>
</dbReference>
<dbReference type="Pfam" id="PF00071">
    <property type="entry name" value="Ras"/>
    <property type="match status" value="1"/>
</dbReference>
<reference evidence="3" key="1">
    <citation type="journal article" date="2023" name="Mol. Phylogenet. Evol.">
        <title>Genome-scale phylogeny and comparative genomics of the fungal order Sordariales.</title>
        <authorList>
            <person name="Hensen N."/>
            <person name="Bonometti L."/>
            <person name="Westerberg I."/>
            <person name="Brannstrom I.O."/>
            <person name="Guillou S."/>
            <person name="Cros-Aarteil S."/>
            <person name="Calhoun S."/>
            <person name="Haridas S."/>
            <person name="Kuo A."/>
            <person name="Mondo S."/>
            <person name="Pangilinan J."/>
            <person name="Riley R."/>
            <person name="LaButti K."/>
            <person name="Andreopoulos B."/>
            <person name="Lipzen A."/>
            <person name="Chen C."/>
            <person name="Yan M."/>
            <person name="Daum C."/>
            <person name="Ng V."/>
            <person name="Clum A."/>
            <person name="Steindorff A."/>
            <person name="Ohm R.A."/>
            <person name="Martin F."/>
            <person name="Silar P."/>
            <person name="Natvig D.O."/>
            <person name="Lalanne C."/>
            <person name="Gautier V."/>
            <person name="Ament-Velasquez S.L."/>
            <person name="Kruys A."/>
            <person name="Hutchinson M.I."/>
            <person name="Powell A.J."/>
            <person name="Barry K."/>
            <person name="Miller A.N."/>
            <person name="Grigoriev I.V."/>
            <person name="Debuchy R."/>
            <person name="Gladieux P."/>
            <person name="Hiltunen Thoren M."/>
            <person name="Johannesson H."/>
        </authorList>
    </citation>
    <scope>NUCLEOTIDE SEQUENCE</scope>
    <source>
        <strain evidence="3">SMH4131-1</strain>
    </source>
</reference>
<accession>A0AAE0MHX9</accession>
<dbReference type="SMART" id="SM00174">
    <property type="entry name" value="RHO"/>
    <property type="match status" value="1"/>
</dbReference>
<dbReference type="GO" id="GO:0003924">
    <property type="term" value="F:GTPase activity"/>
    <property type="evidence" value="ECO:0007669"/>
    <property type="project" value="InterPro"/>
</dbReference>
<dbReference type="InterPro" id="IPR001806">
    <property type="entry name" value="Small_GTPase"/>
</dbReference>
<dbReference type="PROSITE" id="PS51419">
    <property type="entry name" value="RAB"/>
    <property type="match status" value="1"/>
</dbReference>
<dbReference type="PANTHER" id="PTHR24070">
    <property type="entry name" value="RAS, DI-RAS, AND RHEB FAMILY MEMBERS OF SMALL GTPASE SUPERFAMILY"/>
    <property type="match status" value="1"/>
</dbReference>
<evidence type="ECO:0000313" key="4">
    <source>
        <dbReference type="Proteomes" id="UP001286456"/>
    </source>
</evidence>
<keyword evidence="3" id="KW-0378">Hydrolase</keyword>
<keyword evidence="4" id="KW-1185">Reference proteome</keyword>
<sequence>MRHDLVVLGDDGVGKTELVNQFLGPYVEDFDPILEDTSGQKYVVVDGQPCVMHLIDFTGNNLKEYMALCEMYIRTGDGFVIVYSVTNRSSFEQVLEHYMQAMRMDNLKWPRAAPAIGNKSEETALREVSFEEGQTLAWELGCQFIETSARDLVNVKETFRDLVRAIRQTS</sequence>
<keyword evidence="1" id="KW-0547">Nucleotide-binding</keyword>
<evidence type="ECO:0000256" key="2">
    <source>
        <dbReference type="ARBA" id="ARBA00023134"/>
    </source>
</evidence>
<dbReference type="EMBL" id="JAUEPO010000002">
    <property type="protein sequence ID" value="KAK3332343.1"/>
    <property type="molecule type" value="Genomic_DNA"/>
</dbReference>
<name>A0AAE0MHX9_9PEZI</name>
<dbReference type="GO" id="GO:0016020">
    <property type="term" value="C:membrane"/>
    <property type="evidence" value="ECO:0007669"/>
    <property type="project" value="InterPro"/>
</dbReference>
<dbReference type="SUPFAM" id="SSF52540">
    <property type="entry name" value="P-loop containing nucleoside triphosphate hydrolases"/>
    <property type="match status" value="1"/>
</dbReference>
<protein>
    <submittedName>
        <fullName evidence="3">P-loop containing nucleoside triphosphate hydrolase protein</fullName>
    </submittedName>
</protein>
<dbReference type="SMART" id="SM00173">
    <property type="entry name" value="RAS"/>
    <property type="match status" value="1"/>
</dbReference>
<dbReference type="Gene3D" id="3.40.50.300">
    <property type="entry name" value="P-loop containing nucleotide triphosphate hydrolases"/>
    <property type="match status" value="1"/>
</dbReference>
<comment type="caution">
    <text evidence="3">The sequence shown here is derived from an EMBL/GenBank/DDBJ whole genome shotgun (WGS) entry which is preliminary data.</text>
</comment>
<evidence type="ECO:0000313" key="3">
    <source>
        <dbReference type="EMBL" id="KAK3332343.1"/>
    </source>
</evidence>
<gene>
    <name evidence="3" type="ORF">B0T19DRAFT_354947</name>
</gene>
<dbReference type="GO" id="GO:0007165">
    <property type="term" value="P:signal transduction"/>
    <property type="evidence" value="ECO:0007669"/>
    <property type="project" value="InterPro"/>
</dbReference>
<dbReference type="InterPro" id="IPR020849">
    <property type="entry name" value="Small_GTPase_Ras-type"/>
</dbReference>
<keyword evidence="2" id="KW-0342">GTP-binding</keyword>
<dbReference type="PRINTS" id="PR00449">
    <property type="entry name" value="RASTRNSFRMNG"/>
</dbReference>
<dbReference type="AlphaFoldDB" id="A0AAE0MHX9"/>
<dbReference type="SMART" id="SM00175">
    <property type="entry name" value="RAB"/>
    <property type="match status" value="1"/>
</dbReference>
<proteinExistence type="predicted"/>
<dbReference type="PROSITE" id="PS51421">
    <property type="entry name" value="RAS"/>
    <property type="match status" value="1"/>
</dbReference>
<dbReference type="InterPro" id="IPR027417">
    <property type="entry name" value="P-loop_NTPase"/>
</dbReference>
<reference evidence="3" key="2">
    <citation type="submission" date="2023-06" db="EMBL/GenBank/DDBJ databases">
        <authorList>
            <consortium name="Lawrence Berkeley National Laboratory"/>
            <person name="Haridas S."/>
            <person name="Hensen N."/>
            <person name="Bonometti L."/>
            <person name="Westerberg I."/>
            <person name="Brannstrom I.O."/>
            <person name="Guillou S."/>
            <person name="Cros-Aarteil S."/>
            <person name="Calhoun S."/>
            <person name="Kuo A."/>
            <person name="Mondo S."/>
            <person name="Pangilinan J."/>
            <person name="Riley R."/>
            <person name="Labutti K."/>
            <person name="Andreopoulos B."/>
            <person name="Lipzen A."/>
            <person name="Chen C."/>
            <person name="Yanf M."/>
            <person name="Daum C."/>
            <person name="Ng V."/>
            <person name="Clum A."/>
            <person name="Steindorff A."/>
            <person name="Ohm R."/>
            <person name="Martin F."/>
            <person name="Silar P."/>
            <person name="Natvig D."/>
            <person name="Lalanne C."/>
            <person name="Gautier V."/>
            <person name="Ament-Velasquez S.L."/>
            <person name="Kruys A."/>
            <person name="Hutchinson M.I."/>
            <person name="Powell A.J."/>
            <person name="Barry K."/>
            <person name="Miller A.N."/>
            <person name="Grigoriev I.V."/>
            <person name="Debuchy R."/>
            <person name="Gladieux P."/>
            <person name="Thoren M.H."/>
            <person name="Johannesson H."/>
        </authorList>
    </citation>
    <scope>NUCLEOTIDE SEQUENCE</scope>
    <source>
        <strain evidence="3">SMH4131-1</strain>
    </source>
</reference>
<organism evidence="3 4">
    <name type="scientific">Cercophora scortea</name>
    <dbReference type="NCBI Taxonomy" id="314031"/>
    <lineage>
        <taxon>Eukaryota</taxon>
        <taxon>Fungi</taxon>
        <taxon>Dikarya</taxon>
        <taxon>Ascomycota</taxon>
        <taxon>Pezizomycotina</taxon>
        <taxon>Sordariomycetes</taxon>
        <taxon>Sordariomycetidae</taxon>
        <taxon>Sordariales</taxon>
        <taxon>Lasiosphaeriaceae</taxon>
        <taxon>Cercophora</taxon>
    </lineage>
</organism>
<evidence type="ECO:0000256" key="1">
    <source>
        <dbReference type="ARBA" id="ARBA00022741"/>
    </source>
</evidence>